<dbReference type="EMBL" id="JAPDGR010000081">
    <property type="protein sequence ID" value="KAJ2996791.1"/>
    <property type="molecule type" value="Genomic_DNA"/>
</dbReference>
<gene>
    <name evidence="1" type="ORF">NUW58_g856</name>
</gene>
<accession>A0ACC1PMT8</accession>
<keyword evidence="2" id="KW-1185">Reference proteome</keyword>
<reference evidence="1" key="1">
    <citation type="submission" date="2022-10" db="EMBL/GenBank/DDBJ databases">
        <title>Genome Sequence of Xylaria curta.</title>
        <authorList>
            <person name="Buettner E."/>
        </authorList>
    </citation>
    <scope>NUCLEOTIDE SEQUENCE</scope>
    <source>
        <strain evidence="1">Babe10</strain>
    </source>
</reference>
<evidence type="ECO:0000313" key="2">
    <source>
        <dbReference type="Proteomes" id="UP001143856"/>
    </source>
</evidence>
<dbReference type="Proteomes" id="UP001143856">
    <property type="component" value="Unassembled WGS sequence"/>
</dbReference>
<protein>
    <submittedName>
        <fullName evidence="1">Uncharacterized protein</fullName>
    </submittedName>
</protein>
<name>A0ACC1PMT8_9PEZI</name>
<comment type="caution">
    <text evidence="1">The sequence shown here is derived from an EMBL/GenBank/DDBJ whole genome shotgun (WGS) entry which is preliminary data.</text>
</comment>
<organism evidence="1 2">
    <name type="scientific">Xylaria curta</name>
    <dbReference type="NCBI Taxonomy" id="42375"/>
    <lineage>
        <taxon>Eukaryota</taxon>
        <taxon>Fungi</taxon>
        <taxon>Dikarya</taxon>
        <taxon>Ascomycota</taxon>
        <taxon>Pezizomycotina</taxon>
        <taxon>Sordariomycetes</taxon>
        <taxon>Xylariomycetidae</taxon>
        <taxon>Xylariales</taxon>
        <taxon>Xylariaceae</taxon>
        <taxon>Xylaria</taxon>
    </lineage>
</organism>
<evidence type="ECO:0000313" key="1">
    <source>
        <dbReference type="EMBL" id="KAJ2996791.1"/>
    </source>
</evidence>
<proteinExistence type="predicted"/>
<sequence>MPWLARTVAFAPMTTISRPISAIARLHNGAKTPLGRAWFPLGLSCRPGPLEPLVTLQRYSRNTATRASKGTTSSTHCTSRTQATLPTSLQFWASGSSWRRAAVNTSRCLVGCTSGDFSAMWLLQAFYPEIGIGAIMVMSGLTTSMLLETVLLRYGRDKLSWPNATRTAAGMSFISMLTMEMAQNVVDYHLTGGAVSFDSPAFWVAAIVSMGAGFLTPLPYNYFQLKKYGKACH</sequence>